<reference evidence="1 2" key="1">
    <citation type="journal article" date="2012" name="J. Biotechnol.">
        <title>Genome sequence of the plant growth promoting strain Bacillus amyloliquefaciens subsp. plantarum B9601-Y2 and expression of mersacidin and other secondary metabolites.</title>
        <authorList>
            <person name="He P."/>
            <person name="Hao K."/>
            <person name="Blom J."/>
            <person name="Ruckert C."/>
            <person name="Vater J."/>
            <person name="Mao Z."/>
            <person name="Wu Y."/>
            <person name="Hou M."/>
            <person name="He P."/>
            <person name="He Y."/>
            <person name="Borriss R."/>
        </authorList>
    </citation>
    <scope>NUCLEOTIDE SEQUENCE [LARGE SCALE GENOMIC DNA]</scope>
    <source>
        <strain evidence="1">Y2</strain>
    </source>
</reference>
<gene>
    <name evidence="1" type="ORF">MUS_3389</name>
</gene>
<sequence>MLSFSYQPSFNSGITRFIILLVIDENFNKIGKKTEKEHIVQIKKTPF</sequence>
<organism evidence="1 2">
    <name type="scientific">Bacillus amyloliquefaciens (strain Y2)</name>
    <name type="common">Bacillus amyloliquefaciens subsp. plantarum (strain B9601-Y2)</name>
    <dbReference type="NCBI Taxonomy" id="1155777"/>
    <lineage>
        <taxon>Bacteria</taxon>
        <taxon>Bacillati</taxon>
        <taxon>Bacillota</taxon>
        <taxon>Bacilli</taxon>
        <taxon>Bacillales</taxon>
        <taxon>Bacillaceae</taxon>
        <taxon>Bacillus</taxon>
        <taxon>Bacillus amyloliquefaciens group</taxon>
    </lineage>
</organism>
<dbReference type="Proteomes" id="UP000002878">
    <property type="component" value="Chromosome"/>
</dbReference>
<dbReference type="AlphaFoldDB" id="I2C9E4"/>
<dbReference type="EMBL" id="CP003332">
    <property type="protein sequence ID" value="AFJ63268.1"/>
    <property type="molecule type" value="Genomic_DNA"/>
</dbReference>
<evidence type="ECO:0000313" key="2">
    <source>
        <dbReference type="Proteomes" id="UP000002878"/>
    </source>
</evidence>
<name>I2C9E4_BACAY</name>
<accession>I2C9E4</accession>
<dbReference type="KEGG" id="bqy:MUS_3389"/>
<protein>
    <submittedName>
        <fullName evidence="1">Uncharacterized protein</fullName>
    </submittedName>
</protein>
<evidence type="ECO:0000313" key="1">
    <source>
        <dbReference type="EMBL" id="AFJ63268.1"/>
    </source>
</evidence>
<dbReference type="HOGENOM" id="CLU_3164192_0_0_9"/>
<proteinExistence type="predicted"/>